<evidence type="ECO:0000313" key="3">
    <source>
        <dbReference type="Proteomes" id="UP000198742"/>
    </source>
</evidence>
<dbReference type="GO" id="GO:0034069">
    <property type="term" value="F:aminoglycoside N-acetyltransferase activity"/>
    <property type="evidence" value="ECO:0007669"/>
    <property type="project" value="TreeGrafter"/>
</dbReference>
<dbReference type="STRING" id="402596.SAMN04489844_2952"/>
<keyword evidence="2" id="KW-0808">Transferase</keyword>
<protein>
    <submittedName>
        <fullName evidence="2">Predicted acetyltransferase</fullName>
    </submittedName>
</protein>
<dbReference type="Gene3D" id="3.30.1050.10">
    <property type="entry name" value="SCP2 sterol-binding domain"/>
    <property type="match status" value="1"/>
</dbReference>
<feature type="domain" description="Enhanced intracellular survival protein" evidence="1">
    <location>
        <begin position="312"/>
        <end position="407"/>
    </location>
</feature>
<dbReference type="Gene3D" id="3.40.630.30">
    <property type="match status" value="2"/>
</dbReference>
<dbReference type="SUPFAM" id="SSF55718">
    <property type="entry name" value="SCP-like"/>
    <property type="match status" value="1"/>
</dbReference>
<dbReference type="PANTHER" id="PTHR37817">
    <property type="entry name" value="N-ACETYLTRANSFERASE EIS"/>
    <property type="match status" value="1"/>
</dbReference>
<dbReference type="Pfam" id="PF13530">
    <property type="entry name" value="SCP2_2"/>
    <property type="match status" value="1"/>
</dbReference>
<dbReference type="NCBIfam" id="NF002367">
    <property type="entry name" value="PRK01346.1-4"/>
    <property type="match status" value="1"/>
</dbReference>
<dbReference type="OrthoDB" id="8399956at2"/>
<organism evidence="2 3">
    <name type="scientific">Nocardioides exalbidus</name>
    <dbReference type="NCBI Taxonomy" id="402596"/>
    <lineage>
        <taxon>Bacteria</taxon>
        <taxon>Bacillati</taxon>
        <taxon>Actinomycetota</taxon>
        <taxon>Actinomycetes</taxon>
        <taxon>Propionibacteriales</taxon>
        <taxon>Nocardioidaceae</taxon>
        <taxon>Nocardioides</taxon>
    </lineage>
</organism>
<dbReference type="InterPro" id="IPR036527">
    <property type="entry name" value="SCP2_sterol-bd_dom_sf"/>
</dbReference>
<dbReference type="PANTHER" id="PTHR37817:SF1">
    <property type="entry name" value="N-ACETYLTRANSFERASE EIS"/>
    <property type="match status" value="1"/>
</dbReference>
<dbReference type="Pfam" id="PF13527">
    <property type="entry name" value="Acetyltransf_9"/>
    <property type="match status" value="1"/>
</dbReference>
<dbReference type="InterPro" id="IPR016181">
    <property type="entry name" value="Acyl_CoA_acyltransferase"/>
</dbReference>
<dbReference type="AlphaFoldDB" id="A0A1H4V8U6"/>
<dbReference type="EMBL" id="FNRT01000002">
    <property type="protein sequence ID" value="SEC76941.1"/>
    <property type="molecule type" value="Genomic_DNA"/>
</dbReference>
<dbReference type="SUPFAM" id="SSF55729">
    <property type="entry name" value="Acyl-CoA N-acyltransferases (Nat)"/>
    <property type="match status" value="1"/>
</dbReference>
<proteinExistence type="predicted"/>
<dbReference type="RefSeq" id="WP_090969774.1">
    <property type="nucleotide sequence ID" value="NZ_FNRT01000002.1"/>
</dbReference>
<dbReference type="Proteomes" id="UP000198742">
    <property type="component" value="Unassembled WGS sequence"/>
</dbReference>
<sequence length="413" mass="44335">MSIDVRPSEDAARFLATDQLVWFGEVGEADADHLRLGLPEDQRFVVDLPDGPDDRHSGIYGVRPMELALPGGALVPIAGLTWVGVHPDVRRRGVLSAMMADHLARTRDAGLALSALHASEQGIYGRFGYGMAALQLQVHLGRGTTFTAPHLEDEVAGTTTHLVDSSAPGATDRWRDCALAHAPDAPGTVVGSSDFIRLFGSESDAELRDKERRRILFARRDGRDTGAVMFRREHKWDDARPSGTVTAGLLTGGPAARLALLRRLVDLDLMGTTKVEAVATDDPVLDWVGGPRGTGTVKTWDSTWIRVVDLSAAWSQRTYEDDCDVVVEVADRHAPWNAGRWRLVASGGEGTASRVDAPADASLDVAVLGAGHLGRSVANLLRAGLVQEHRPGAYAALSRALRTAAEPEPSFGF</sequence>
<reference evidence="3" key="1">
    <citation type="submission" date="2016-10" db="EMBL/GenBank/DDBJ databases">
        <authorList>
            <person name="Varghese N."/>
            <person name="Submissions S."/>
        </authorList>
    </citation>
    <scope>NUCLEOTIDE SEQUENCE [LARGE SCALE GENOMIC DNA]</scope>
    <source>
        <strain evidence="3">DSM 22017</strain>
    </source>
</reference>
<gene>
    <name evidence="2" type="ORF">SAMN04489844_2952</name>
</gene>
<dbReference type="InterPro" id="IPR025559">
    <property type="entry name" value="Eis_dom"/>
</dbReference>
<evidence type="ECO:0000259" key="1">
    <source>
        <dbReference type="Pfam" id="PF13530"/>
    </source>
</evidence>
<name>A0A1H4V8U6_9ACTN</name>
<dbReference type="InterPro" id="IPR051554">
    <property type="entry name" value="Acetyltransferase_Eis"/>
</dbReference>
<evidence type="ECO:0000313" key="2">
    <source>
        <dbReference type="EMBL" id="SEC76941.1"/>
    </source>
</evidence>
<dbReference type="GO" id="GO:0030649">
    <property type="term" value="P:aminoglycoside antibiotic catabolic process"/>
    <property type="evidence" value="ECO:0007669"/>
    <property type="project" value="TreeGrafter"/>
</dbReference>
<keyword evidence="3" id="KW-1185">Reference proteome</keyword>
<accession>A0A1H4V8U6</accession>